<comment type="cofactor">
    <cofactor evidence="11">
        <name>Zn(2+)</name>
        <dbReference type="ChEBI" id="CHEBI:29105"/>
    </cofactor>
    <text evidence="11">Binds 1 zinc ion per subunit.</text>
</comment>
<dbReference type="SUPFAM" id="SSF57829">
    <property type="entry name" value="Zn-binding ribosomal proteins"/>
    <property type="match status" value="1"/>
</dbReference>
<dbReference type="GO" id="GO:0019843">
    <property type="term" value="F:rRNA binding"/>
    <property type="evidence" value="ECO:0007669"/>
    <property type="project" value="UniProtKB-KW"/>
</dbReference>
<feature type="binding site" evidence="11">
    <location>
        <position position="20"/>
    </location>
    <ligand>
        <name>Zn(2+)</name>
        <dbReference type="ChEBI" id="CHEBI:29105"/>
    </ligand>
</feature>
<dbReference type="InterPro" id="IPR018267">
    <property type="entry name" value="Ribosomal_eL37_CS"/>
</dbReference>
<dbReference type="RefSeq" id="WP_055428825.1">
    <property type="nucleotide sequence ID" value="NZ_CP015105.1"/>
</dbReference>
<evidence type="ECO:0000313" key="16">
    <source>
        <dbReference type="Proteomes" id="UP000051862"/>
    </source>
</evidence>
<reference evidence="15 17" key="3">
    <citation type="submission" date="2016-10" db="EMBL/GenBank/DDBJ databases">
        <authorList>
            <person name="de Groot N.N."/>
        </authorList>
    </citation>
    <scope>NUCLEOTIDE SEQUENCE [LARGE SCALE GENOMIC DNA]</scope>
    <source>
        <strain evidence="15 17">OGL-20</strain>
    </source>
</reference>
<comment type="function">
    <text evidence="12">Component of the large ribosomal subunit. The ribosome is a large ribonucleoprotein complex responsible for the synthesis of proteins in the cell.</text>
</comment>
<keyword evidence="3 11" id="KW-0479">Metal-binding</keyword>
<comment type="function">
    <text evidence="1 11">Binds to the 23S rRNA.</text>
</comment>
<dbReference type="Proteomes" id="UP000182125">
    <property type="component" value="Unassembled WGS sequence"/>
</dbReference>
<evidence type="ECO:0000256" key="5">
    <source>
        <dbReference type="ARBA" id="ARBA00022771"/>
    </source>
</evidence>
<keyword evidence="18" id="KW-1185">Reference proteome</keyword>
<evidence type="ECO:0000256" key="1">
    <source>
        <dbReference type="ARBA" id="ARBA00003058"/>
    </source>
</evidence>
<evidence type="ECO:0000256" key="11">
    <source>
        <dbReference type="HAMAP-Rule" id="MF_00547"/>
    </source>
</evidence>
<dbReference type="Gene3D" id="2.20.25.30">
    <property type="match status" value="1"/>
</dbReference>
<dbReference type="InterPro" id="IPR011332">
    <property type="entry name" value="Ribosomal_zn-bd"/>
</dbReference>
<dbReference type="InterPro" id="IPR011331">
    <property type="entry name" value="Ribosomal_eL37/eL43"/>
</dbReference>
<feature type="binding site" evidence="11">
    <location>
        <position position="38"/>
    </location>
    <ligand>
        <name>Zn(2+)</name>
        <dbReference type="ChEBI" id="CHEBI:29105"/>
    </ligand>
</feature>
<feature type="zinc finger region" description="C4-type" evidence="11">
    <location>
        <begin position="20"/>
        <end position="38"/>
    </location>
</feature>
<keyword evidence="6 11" id="KW-0862">Zinc</keyword>
<reference evidence="14 16" key="1">
    <citation type="submission" date="2015-08" db="EMBL/GenBank/DDBJ databases">
        <title>Thermococcus thioreducens DSM 14981 genome sequencing.</title>
        <authorList>
            <person name="Hong S.-J."/>
            <person name="Kim M.-C."/>
            <person name="Shin J.-H."/>
        </authorList>
    </citation>
    <scope>NUCLEOTIDE SEQUENCE [LARGE SCALE GENOMIC DNA]</scope>
    <source>
        <strain evidence="14 16">DSM 14981</strain>
    </source>
</reference>
<dbReference type="GO" id="GO:0003735">
    <property type="term" value="F:structural constituent of ribosome"/>
    <property type="evidence" value="ECO:0007669"/>
    <property type="project" value="InterPro"/>
</dbReference>
<sequence length="63" mass="7473">MGSGTAPKGRRNHTPTHIKCRRCGKRAYNIKKGYCASCGFGRSRRMRKYSWSHKWRKKRNLPY</sequence>
<evidence type="ECO:0000256" key="6">
    <source>
        <dbReference type="ARBA" id="ARBA00022833"/>
    </source>
</evidence>
<dbReference type="OrthoDB" id="5619at2157"/>
<proteinExistence type="inferred from homology"/>
<dbReference type="EMBL" id="LIXN01000003">
    <property type="protein sequence ID" value="KQH83167.1"/>
    <property type="molecule type" value="Genomic_DNA"/>
</dbReference>
<dbReference type="NCBIfam" id="NF003214">
    <property type="entry name" value="PRK04179.1"/>
    <property type="match status" value="1"/>
</dbReference>
<feature type="binding site" evidence="11">
    <location>
        <position position="23"/>
    </location>
    <ligand>
        <name>Zn(2+)</name>
        <dbReference type="ChEBI" id="CHEBI:29105"/>
    </ligand>
</feature>
<accession>A0A0Q2MTS5</accession>
<evidence type="ECO:0000256" key="10">
    <source>
        <dbReference type="ARBA" id="ARBA00035225"/>
    </source>
</evidence>
<keyword evidence="7 11" id="KW-0694">RNA-binding</keyword>
<keyword evidence="4 11" id="KW-0699">rRNA-binding</keyword>
<dbReference type="GO" id="GO:1990904">
    <property type="term" value="C:ribonucleoprotein complex"/>
    <property type="evidence" value="ECO:0007669"/>
    <property type="project" value="UniProtKB-KW"/>
</dbReference>
<dbReference type="Proteomes" id="UP000250136">
    <property type="component" value="Chromosome"/>
</dbReference>
<evidence type="ECO:0000313" key="17">
    <source>
        <dbReference type="Proteomes" id="UP000182125"/>
    </source>
</evidence>
<dbReference type="GO" id="GO:0008270">
    <property type="term" value="F:zinc ion binding"/>
    <property type="evidence" value="ECO:0007669"/>
    <property type="project" value="UniProtKB-UniRule"/>
</dbReference>
<comment type="similarity">
    <text evidence="2 11 12">Belongs to the eukaryotic ribosomal protein eL37 family.</text>
</comment>
<keyword evidence="8 11" id="KW-0689">Ribosomal protein</keyword>
<evidence type="ECO:0000313" key="18">
    <source>
        <dbReference type="Proteomes" id="UP000250136"/>
    </source>
</evidence>
<organism evidence="14 16">
    <name type="scientific">Thermococcus thioreducens</name>
    <dbReference type="NCBI Taxonomy" id="277988"/>
    <lineage>
        <taxon>Archaea</taxon>
        <taxon>Methanobacteriati</taxon>
        <taxon>Methanobacteriota</taxon>
        <taxon>Thermococci</taxon>
        <taxon>Thermococcales</taxon>
        <taxon>Thermococcaceae</taxon>
        <taxon>Thermococcus</taxon>
    </lineage>
</organism>
<evidence type="ECO:0000313" key="15">
    <source>
        <dbReference type="EMBL" id="SEV90791.1"/>
    </source>
</evidence>
<dbReference type="GO" id="GO:0006412">
    <property type="term" value="P:translation"/>
    <property type="evidence" value="ECO:0007669"/>
    <property type="project" value="UniProtKB-UniRule"/>
</dbReference>
<dbReference type="GO" id="GO:0005840">
    <property type="term" value="C:ribosome"/>
    <property type="evidence" value="ECO:0007669"/>
    <property type="project" value="UniProtKB-KW"/>
</dbReference>
<dbReference type="HAMAP" id="MF_00547">
    <property type="entry name" value="Ribosomal_eL37"/>
    <property type="match status" value="1"/>
</dbReference>
<evidence type="ECO:0000256" key="2">
    <source>
        <dbReference type="ARBA" id="ARBA00009805"/>
    </source>
</evidence>
<dbReference type="Proteomes" id="UP000051862">
    <property type="component" value="Unassembled WGS sequence"/>
</dbReference>
<evidence type="ECO:0000313" key="14">
    <source>
        <dbReference type="EMBL" id="KQH83167.1"/>
    </source>
</evidence>
<dbReference type="EMBL" id="CP015105">
    <property type="protein sequence ID" value="ASJ12439.1"/>
    <property type="molecule type" value="Genomic_DNA"/>
</dbReference>
<dbReference type="Pfam" id="PF01907">
    <property type="entry name" value="Ribosomal_L37e"/>
    <property type="match status" value="1"/>
</dbReference>
<dbReference type="AlphaFoldDB" id="A0A0Q2MTS5"/>
<dbReference type="KEGG" id="ttd:A3L14_05825"/>
<dbReference type="PROSITE" id="PS01077">
    <property type="entry name" value="RIBOSOMAL_L37E"/>
    <property type="match status" value="1"/>
</dbReference>
<dbReference type="EMBL" id="FOIW01000001">
    <property type="protein sequence ID" value="SEV90791.1"/>
    <property type="molecule type" value="Genomic_DNA"/>
</dbReference>
<dbReference type="GeneID" id="74505385"/>
<evidence type="ECO:0000256" key="12">
    <source>
        <dbReference type="RuleBase" id="RU000576"/>
    </source>
</evidence>
<keyword evidence="9 11" id="KW-0687">Ribonucleoprotein</keyword>
<evidence type="ECO:0000256" key="7">
    <source>
        <dbReference type="ARBA" id="ARBA00022884"/>
    </source>
</evidence>
<dbReference type="STRING" id="277988.SAMN05216170_0790"/>
<evidence type="ECO:0000256" key="8">
    <source>
        <dbReference type="ARBA" id="ARBA00022980"/>
    </source>
</evidence>
<dbReference type="InterPro" id="IPR001569">
    <property type="entry name" value="Ribosomal_eL37"/>
</dbReference>
<evidence type="ECO:0000256" key="3">
    <source>
        <dbReference type="ARBA" id="ARBA00022723"/>
    </source>
</evidence>
<name>A0A0Q2MTS5_9EURY</name>
<feature type="binding site" evidence="11">
    <location>
        <position position="35"/>
    </location>
    <ligand>
        <name>Zn(2+)</name>
        <dbReference type="ChEBI" id="CHEBI:29105"/>
    </ligand>
</feature>
<reference evidence="13 18" key="2">
    <citation type="submission" date="2016-04" db="EMBL/GenBank/DDBJ databases">
        <title>Complete genome sequence of Thermococcus thioreducens type strain OGL-20P.</title>
        <authorList>
            <person name="Oger P.M."/>
        </authorList>
    </citation>
    <scope>NUCLEOTIDE SEQUENCE [LARGE SCALE GENOMIC DNA]</scope>
    <source>
        <strain evidence="13 18">OGL-20P</strain>
    </source>
</reference>
<dbReference type="PATRIC" id="fig|277988.4.peg.601"/>
<keyword evidence="5 11" id="KW-0863">Zinc-finger</keyword>
<evidence type="ECO:0000313" key="13">
    <source>
        <dbReference type="EMBL" id="ASJ12439.1"/>
    </source>
</evidence>
<protein>
    <recommendedName>
        <fullName evidence="10 11">Large ribosomal subunit protein eL37</fullName>
    </recommendedName>
</protein>
<gene>
    <name evidence="11 14" type="primary">rpl37e</name>
    <name evidence="13" type="ORF">A3L14_05825</name>
    <name evidence="14" type="ORF">AMR53_02830</name>
    <name evidence="15" type="ORF">SAMN05216170_0790</name>
</gene>
<evidence type="ECO:0000256" key="4">
    <source>
        <dbReference type="ARBA" id="ARBA00022730"/>
    </source>
</evidence>
<dbReference type="FunFam" id="2.20.25.30:FF:000003">
    <property type="entry name" value="50S ribosomal protein L37e"/>
    <property type="match status" value="1"/>
</dbReference>
<evidence type="ECO:0000256" key="9">
    <source>
        <dbReference type="ARBA" id="ARBA00023274"/>
    </source>
</evidence>